<dbReference type="EMBL" id="LR798375">
    <property type="protein sequence ID" value="CAB5227453.1"/>
    <property type="molecule type" value="Genomic_DNA"/>
</dbReference>
<evidence type="ECO:0000256" key="1">
    <source>
        <dbReference type="SAM" id="MobiDB-lite"/>
    </source>
</evidence>
<evidence type="ECO:0000313" key="2">
    <source>
        <dbReference type="EMBL" id="CAB4170081.1"/>
    </source>
</evidence>
<organism evidence="5">
    <name type="scientific">uncultured Caudovirales phage</name>
    <dbReference type="NCBI Taxonomy" id="2100421"/>
    <lineage>
        <taxon>Viruses</taxon>
        <taxon>Duplodnaviria</taxon>
        <taxon>Heunggongvirae</taxon>
        <taxon>Uroviricota</taxon>
        <taxon>Caudoviricetes</taxon>
        <taxon>Peduoviridae</taxon>
        <taxon>Maltschvirus</taxon>
        <taxon>Maltschvirus maltsch</taxon>
    </lineage>
</organism>
<proteinExistence type="predicted"/>
<feature type="region of interest" description="Disordered" evidence="1">
    <location>
        <begin position="90"/>
        <end position="115"/>
    </location>
</feature>
<evidence type="ECO:0000313" key="4">
    <source>
        <dbReference type="EMBL" id="CAB4197256.1"/>
    </source>
</evidence>
<reference evidence="5" key="1">
    <citation type="submission" date="2020-05" db="EMBL/GenBank/DDBJ databases">
        <authorList>
            <person name="Chiriac C."/>
            <person name="Salcher M."/>
            <person name="Ghai R."/>
            <person name="Kavagutti S V."/>
        </authorList>
    </citation>
    <scope>NUCLEOTIDE SEQUENCE</scope>
</reference>
<name>A0A6J5SE59_9CAUD</name>
<gene>
    <name evidence="3" type="ORF">UFOVP1080_23</name>
    <name evidence="4" type="ORF">UFOVP1321_11</name>
    <name evidence="5" type="ORF">UFOVP1432_4</name>
    <name evidence="6" type="ORF">UFOVP1528_40</name>
    <name evidence="2" type="ORF">UFOVP905_35</name>
</gene>
<evidence type="ECO:0000313" key="5">
    <source>
        <dbReference type="EMBL" id="CAB4212296.1"/>
    </source>
</evidence>
<dbReference type="EMBL" id="LR797390">
    <property type="protein sequence ID" value="CAB4212296.1"/>
    <property type="molecule type" value="Genomic_DNA"/>
</dbReference>
<feature type="compositionally biased region" description="Polar residues" evidence="1">
    <location>
        <begin position="188"/>
        <end position="202"/>
    </location>
</feature>
<evidence type="ECO:0000313" key="6">
    <source>
        <dbReference type="EMBL" id="CAB5227453.1"/>
    </source>
</evidence>
<accession>A0A6J5SE59</accession>
<sequence length="255" mass="27419">MPDNGIFSSSDQSTTTNVTPNDNTSSSGDPTTGPVATLVGEGRKYRSIDDLAKAYLSADEFLERIKGENAELREQLNKAKTIDDVLERLKTDTSSTSTDHDVTTSPSGLSAKDVQRIVSETISSAEGTRTRDGNLQKADAEMRKVFGDKAGEVFAKEAATPQMRKALMDLAAVSPEKFVALFAPARTGNTSVESGSSVNSAALNGGNATGREGDSSCKEYYDSLRRKEPAKYYSQAFQLQMNKAATSNPDKFFGR</sequence>
<feature type="region of interest" description="Disordered" evidence="1">
    <location>
        <begin position="1"/>
        <end position="40"/>
    </location>
</feature>
<evidence type="ECO:0000313" key="3">
    <source>
        <dbReference type="EMBL" id="CAB4182813.1"/>
    </source>
</evidence>
<feature type="region of interest" description="Disordered" evidence="1">
    <location>
        <begin position="188"/>
        <end position="216"/>
    </location>
</feature>
<protein>
    <submittedName>
        <fullName evidence="5">Uncharacterized protein</fullName>
    </submittedName>
</protein>
<dbReference type="EMBL" id="LR797266">
    <property type="protein sequence ID" value="CAB4197256.1"/>
    <property type="molecule type" value="Genomic_DNA"/>
</dbReference>
<dbReference type="EMBL" id="LR797043">
    <property type="protein sequence ID" value="CAB4182813.1"/>
    <property type="molecule type" value="Genomic_DNA"/>
</dbReference>
<feature type="compositionally biased region" description="Polar residues" evidence="1">
    <location>
        <begin position="1"/>
        <end position="30"/>
    </location>
</feature>
<dbReference type="EMBL" id="LR796848">
    <property type="protein sequence ID" value="CAB4170081.1"/>
    <property type="molecule type" value="Genomic_DNA"/>
</dbReference>
<feature type="compositionally biased region" description="Low complexity" evidence="1">
    <location>
        <begin position="92"/>
        <end position="107"/>
    </location>
</feature>